<organism evidence="1 2">
    <name type="scientific">Cavenderia fasciculata</name>
    <name type="common">Slime mold</name>
    <name type="synonym">Dictyostelium fasciculatum</name>
    <dbReference type="NCBI Taxonomy" id="261658"/>
    <lineage>
        <taxon>Eukaryota</taxon>
        <taxon>Amoebozoa</taxon>
        <taxon>Evosea</taxon>
        <taxon>Eumycetozoa</taxon>
        <taxon>Dictyostelia</taxon>
        <taxon>Acytosteliales</taxon>
        <taxon>Cavenderiaceae</taxon>
        <taxon>Cavenderia</taxon>
    </lineage>
</organism>
<evidence type="ECO:0000313" key="1">
    <source>
        <dbReference type="EMBL" id="EGG20519.1"/>
    </source>
</evidence>
<accession>F4PRG7</accession>
<dbReference type="Proteomes" id="UP000007797">
    <property type="component" value="Unassembled WGS sequence"/>
</dbReference>
<proteinExistence type="predicted"/>
<dbReference type="AlphaFoldDB" id="F4PRG7"/>
<reference evidence="2" key="1">
    <citation type="journal article" date="2011" name="Genome Res.">
        <title>Phylogeny-wide analysis of social amoeba genomes highlights ancient origins for complex intercellular communication.</title>
        <authorList>
            <person name="Heidel A.J."/>
            <person name="Lawal H.M."/>
            <person name="Felder M."/>
            <person name="Schilde C."/>
            <person name="Helps N.R."/>
            <person name="Tunggal B."/>
            <person name="Rivero F."/>
            <person name="John U."/>
            <person name="Schleicher M."/>
            <person name="Eichinger L."/>
            <person name="Platzer M."/>
            <person name="Noegel A.A."/>
            <person name="Schaap P."/>
            <person name="Gloeckner G."/>
        </authorList>
    </citation>
    <scope>NUCLEOTIDE SEQUENCE [LARGE SCALE GENOMIC DNA]</scope>
    <source>
        <strain evidence="2">SH3</strain>
    </source>
</reference>
<name>F4PRG7_CACFS</name>
<protein>
    <submittedName>
        <fullName evidence="1">Uncharacterized protein</fullName>
    </submittedName>
</protein>
<dbReference type="RefSeq" id="XP_004358369.1">
    <property type="nucleotide sequence ID" value="XM_004358312.1"/>
</dbReference>
<dbReference type="KEGG" id="dfa:DFA_00380"/>
<sequence>MEQQQEEKRQSSLDITFISIFRMRYLRRIILNQISTITRQCARVRSRDIIIEGKGDVESQQQQQQYKGPDHCIKTYYNANNLKWLLVNGYSSLLKDKYNAGHIFEEDTLYSWMEYCTEQSPMPSALIDKVIANMPVRNRENDIKKAIVGGNLILLEKLLMLYAEDMSIGSMSLIYEIASKSQNYAFKQFVTHICIQQLDRYNNHHGRDLLDYSPNQQHCTIICKMIMGVDPKSRHGQVRIPDTWTRIINRDLIMEFDIQSLAYMTDEMHIIPFNLVALYDFVESVLCNPLTIQDQHMATIKDIWRLIMYRHVEIFNSRDSIEKKLIDQFKINKPSLWNATTPVKNEPFTFKQLVDLFYFIDMVSLLKVEYRTLDENIACSMTFLGSLTVKDGADYDDGTAVPFHVAVDNYLQTFVPKSWINYLSVFKSACLVCSVSVVQYFEQKMVSRNNTTESLHAIYGPTVRNDPQVLSYVAPNYTYRQETLENILIYACKTDHVEMISTIIQLYSYIVVEALEKLLVESGRADSLNTFLLLIETYPEECVGILCTRPILDKTWKPSYFVLKHYNKIHHLFQSSQCHWIPRILNYFIELAIIFCNLSVIKKLLLLPRLVDLPDYGINLGLVVPYKPLLDFFFDATMNPRSIYVPGKHFNALFGNFCWTEAAHSNDTTKLDILFQLGKLSAPRNQYERTFSIEAELQVTIYPVAFKNGHVNLIQYCNDTYNVPSIGSNVFLKQEYIKFAITCNSIPIIKHCIKLIQSTPNQFKEPLRMSSGPPRLLNQKKLKRFNQQHQQPTLLEFMFDTATTLNQKEIINLLYPLIKAYNNNNNNKK</sequence>
<evidence type="ECO:0000313" key="2">
    <source>
        <dbReference type="Proteomes" id="UP000007797"/>
    </source>
</evidence>
<keyword evidence="2" id="KW-1185">Reference proteome</keyword>
<gene>
    <name evidence="1" type="ORF">DFA_00380</name>
</gene>
<dbReference type="EMBL" id="GL883010">
    <property type="protein sequence ID" value="EGG20519.1"/>
    <property type="molecule type" value="Genomic_DNA"/>
</dbReference>
<dbReference type="GeneID" id="14872583"/>